<evidence type="ECO:0000256" key="2">
    <source>
        <dbReference type="ARBA" id="ARBA00022722"/>
    </source>
</evidence>
<dbReference type="EMBL" id="JAEMEF010000015">
    <property type="protein sequence ID" value="MBL7560949.1"/>
    <property type="molecule type" value="Genomic_DNA"/>
</dbReference>
<sequence length="659" mass="72661">MKKITLILFLLFVSLGFSQTVVINELDSDTTFEGNNIDNHEFVELLSETPNFSLDGYVLVFFNGSNSGNDSSYYTIDLDGYTTDVNGLFLIGNNSVSPIPNLIIPSNLIQNGADAVAIYLGDDTDFPEGTMATQTNLVDALVYDTSDADDVALMALLGVSTQYNEGSGNNTNSIQRFDDGLGNANSITYTSTTPTPRALNDGSGMVLNGVLISVVDAYFNEGDSFDVTFTTEQAVDSDLILDFTLNNEGFNTSDFTGNTQVTIPTGQNTITSTITLVDDTMDEGDEEFKVVLQTVPNNYVRLNNNIERRVVDNDFVVAAYGTPLNPTFGIVSSTQPDGYYNSIDGLSGAALEQALQDIIAEEGVVRAQTYSDIIDILEEADQNPENSNQVWLVYTEQGRAKLDYQTTSNNVGTWNREHTFPRSLAGYNSIDLDDFRDGKNTFWNTTADSLRHGNSDGHALRAADGPENSTRNNQHYGQYNGPTATAGSFKGDVARSVLYMQIRYNGLSVENGFPDVSGQMGDLATLLDWHRNDPPDDFEMNRNNVIYEWQINRNPFIDNPDLVEYIWGNQMGNVWNNPLSVDQFTAETIKVYPNPVKDKLYISGNKQQYNVSVFSAEGRVVLTQKVDNNSYLDLELASGLYMVTIETNGESITKKIVIE</sequence>
<dbReference type="GO" id="GO:0004519">
    <property type="term" value="F:endonuclease activity"/>
    <property type="evidence" value="ECO:0007669"/>
    <property type="project" value="UniProtKB-KW"/>
</dbReference>
<gene>
    <name evidence="7" type="ORF">JAO71_14165</name>
</gene>
<dbReference type="RefSeq" id="WP_203001464.1">
    <property type="nucleotide sequence ID" value="NZ_JAEMEF010000015.1"/>
</dbReference>
<keyword evidence="3 5" id="KW-0732">Signal</keyword>
<feature type="signal peptide" evidence="5">
    <location>
        <begin position="1"/>
        <end position="23"/>
    </location>
</feature>
<dbReference type="Gene3D" id="2.60.40.2030">
    <property type="match status" value="1"/>
</dbReference>
<dbReference type="InterPro" id="IPR026444">
    <property type="entry name" value="Secre_tail"/>
</dbReference>
<dbReference type="Proteomes" id="UP000605013">
    <property type="component" value="Unassembled WGS sequence"/>
</dbReference>
<name>A0ABS1WP94_9FLAO</name>
<evidence type="ECO:0000313" key="8">
    <source>
        <dbReference type="Proteomes" id="UP000605013"/>
    </source>
</evidence>
<dbReference type="Pfam" id="PF04231">
    <property type="entry name" value="Endonuclease_1"/>
    <property type="match status" value="2"/>
</dbReference>
<keyword evidence="2" id="KW-0540">Nuclease</keyword>
<accession>A0ABS1WP94</accession>
<evidence type="ECO:0000313" key="7">
    <source>
        <dbReference type="EMBL" id="MBL7560949.1"/>
    </source>
</evidence>
<evidence type="ECO:0000256" key="3">
    <source>
        <dbReference type="ARBA" id="ARBA00022729"/>
    </source>
</evidence>
<dbReference type="InterPro" id="IPR044925">
    <property type="entry name" value="His-Me_finger_sf"/>
</dbReference>
<evidence type="ECO:0000256" key="4">
    <source>
        <dbReference type="ARBA" id="ARBA00022801"/>
    </source>
</evidence>
<protein>
    <submittedName>
        <fullName evidence="7">Endonuclease</fullName>
    </submittedName>
</protein>
<organism evidence="7 8">
    <name type="scientific">Olleya sediminilitoris</name>
    <dbReference type="NCBI Taxonomy" id="2795739"/>
    <lineage>
        <taxon>Bacteria</taxon>
        <taxon>Pseudomonadati</taxon>
        <taxon>Bacteroidota</taxon>
        <taxon>Flavobacteriia</taxon>
        <taxon>Flavobacteriales</taxon>
        <taxon>Flavobacteriaceae</taxon>
    </lineage>
</organism>
<evidence type="ECO:0000256" key="1">
    <source>
        <dbReference type="ARBA" id="ARBA00006429"/>
    </source>
</evidence>
<dbReference type="PANTHER" id="PTHR33607:SF2">
    <property type="entry name" value="ENDONUCLEASE-1"/>
    <property type="match status" value="1"/>
</dbReference>
<dbReference type="SUPFAM" id="SSF54060">
    <property type="entry name" value="His-Me finger endonucleases"/>
    <property type="match status" value="1"/>
</dbReference>
<dbReference type="PANTHER" id="PTHR33607">
    <property type="entry name" value="ENDONUCLEASE-1"/>
    <property type="match status" value="1"/>
</dbReference>
<keyword evidence="4" id="KW-0378">Hydrolase</keyword>
<dbReference type="Pfam" id="PF18962">
    <property type="entry name" value="Por_Secre_tail"/>
    <property type="match status" value="1"/>
</dbReference>
<comment type="caution">
    <text evidence="7">The sequence shown here is derived from an EMBL/GenBank/DDBJ whole genome shotgun (WGS) entry which is preliminary data.</text>
</comment>
<dbReference type="NCBIfam" id="TIGR04183">
    <property type="entry name" value="Por_Secre_tail"/>
    <property type="match status" value="1"/>
</dbReference>
<reference evidence="7 8" key="1">
    <citation type="submission" date="2020-12" db="EMBL/GenBank/DDBJ databases">
        <title>Olleya sediminilitoris sp. nov., isolated from a tidal flat.</title>
        <authorList>
            <person name="Park S."/>
            <person name="Yoon J.-H."/>
        </authorList>
    </citation>
    <scope>NUCLEOTIDE SEQUENCE [LARGE SCALE GENOMIC DNA]</scope>
    <source>
        <strain evidence="7 8">YSTF-M6</strain>
    </source>
</reference>
<dbReference type="InterPro" id="IPR007346">
    <property type="entry name" value="Endonuclease-I"/>
</dbReference>
<dbReference type="InterPro" id="IPR038081">
    <property type="entry name" value="CalX-like_sf"/>
</dbReference>
<feature type="domain" description="Secretion system C-terminal sorting" evidence="6">
    <location>
        <begin position="591"/>
        <end position="658"/>
    </location>
</feature>
<comment type="similarity">
    <text evidence="1">Belongs to the EndA/NucM nuclease family.</text>
</comment>
<keyword evidence="8" id="KW-1185">Reference proteome</keyword>
<evidence type="ECO:0000256" key="5">
    <source>
        <dbReference type="SAM" id="SignalP"/>
    </source>
</evidence>
<dbReference type="SUPFAM" id="SSF141072">
    <property type="entry name" value="CalX-like"/>
    <property type="match status" value="1"/>
</dbReference>
<feature type="chain" id="PRO_5047328957" evidence="5">
    <location>
        <begin position="24"/>
        <end position="659"/>
    </location>
</feature>
<evidence type="ECO:0000259" key="6">
    <source>
        <dbReference type="Pfam" id="PF18962"/>
    </source>
</evidence>
<keyword evidence="7" id="KW-0255">Endonuclease</keyword>
<proteinExistence type="inferred from homology"/>